<sequence length="161" mass="18882">MTIDLTLNPEFKVACDLLYLKPEEVIDAFMSNISLPYFCSTKVYMSSMEGLPNVPLRKLDFADGKHNSRLVNPVKMLATNFLLTFCSIYNERFLPAKNVQEKYIKKYKKLMLELKAEKNADLRCFRLMCFYSDWHQELINNLSDKDVIINTKSRIKPKPRK</sequence>
<keyword evidence="2" id="KW-1185">Reference proteome</keyword>
<dbReference type="RefSeq" id="WP_090497189.1">
    <property type="nucleotide sequence ID" value="NZ_FNCH01000002.1"/>
</dbReference>
<name>A0A1G7QBT3_9SPHI</name>
<accession>A0A1G7QBT3</accession>
<gene>
    <name evidence="1" type="ORF">SAMN05421827_102252</name>
</gene>
<dbReference type="STRING" id="405671.SAMN05421827_102252"/>
<reference evidence="2" key="1">
    <citation type="submission" date="2016-10" db="EMBL/GenBank/DDBJ databases">
        <authorList>
            <person name="Varghese N."/>
            <person name="Submissions S."/>
        </authorList>
    </citation>
    <scope>NUCLEOTIDE SEQUENCE [LARGE SCALE GENOMIC DNA]</scope>
    <source>
        <strain evidence="2">DSM 17933</strain>
    </source>
</reference>
<dbReference type="Proteomes" id="UP000199643">
    <property type="component" value="Unassembled WGS sequence"/>
</dbReference>
<evidence type="ECO:0000313" key="2">
    <source>
        <dbReference type="Proteomes" id="UP000199643"/>
    </source>
</evidence>
<organism evidence="1 2">
    <name type="scientific">Pedobacter terrae</name>
    <dbReference type="NCBI Taxonomy" id="405671"/>
    <lineage>
        <taxon>Bacteria</taxon>
        <taxon>Pseudomonadati</taxon>
        <taxon>Bacteroidota</taxon>
        <taxon>Sphingobacteriia</taxon>
        <taxon>Sphingobacteriales</taxon>
        <taxon>Sphingobacteriaceae</taxon>
        <taxon>Pedobacter</taxon>
    </lineage>
</organism>
<dbReference type="EMBL" id="FNCH01000002">
    <property type="protein sequence ID" value="SDF95992.1"/>
    <property type="molecule type" value="Genomic_DNA"/>
</dbReference>
<protein>
    <submittedName>
        <fullName evidence="1">Uncharacterized protein</fullName>
    </submittedName>
</protein>
<proteinExistence type="predicted"/>
<dbReference type="AlphaFoldDB" id="A0A1G7QBT3"/>
<dbReference type="OrthoDB" id="772537at2"/>
<evidence type="ECO:0000313" key="1">
    <source>
        <dbReference type="EMBL" id="SDF95992.1"/>
    </source>
</evidence>